<dbReference type="InterPro" id="IPR023606">
    <property type="entry name" value="CoA-Trfase_III_dom_1_sf"/>
</dbReference>
<dbReference type="EMBL" id="VMRX01000046">
    <property type="protein sequence ID" value="TVT31101.1"/>
    <property type="molecule type" value="Genomic_DNA"/>
</dbReference>
<dbReference type="AlphaFoldDB" id="A0A558B3L0"/>
<reference evidence="2 3" key="1">
    <citation type="submission" date="2019-07" db="EMBL/GenBank/DDBJ databases">
        <title>The pathways for chlorine oxyanion respiration interact through the shared metabolite chlorate.</title>
        <authorList>
            <person name="Barnum T.P."/>
            <person name="Cheng Y."/>
            <person name="Hill K.A."/>
            <person name="Lucas L.N."/>
            <person name="Carlson H.K."/>
            <person name="Coates J.D."/>
        </authorList>
    </citation>
    <scope>NUCLEOTIDE SEQUENCE [LARGE SCALE GENOMIC DNA]</scope>
    <source>
        <strain evidence="2">UCB</strain>
    </source>
</reference>
<name>A0A558B3L0_9GAMM</name>
<evidence type="ECO:0000256" key="1">
    <source>
        <dbReference type="ARBA" id="ARBA00022679"/>
    </source>
</evidence>
<organism evidence="2 3">
    <name type="scientific">Marinobacter vinifirmus</name>
    <dbReference type="NCBI Taxonomy" id="355591"/>
    <lineage>
        <taxon>Bacteria</taxon>
        <taxon>Pseudomonadati</taxon>
        <taxon>Pseudomonadota</taxon>
        <taxon>Gammaproteobacteria</taxon>
        <taxon>Pseudomonadales</taxon>
        <taxon>Marinobacteraceae</taxon>
        <taxon>Marinobacter</taxon>
    </lineage>
</organism>
<dbReference type="PANTHER" id="PTHR48207">
    <property type="entry name" value="SUCCINATE--HYDROXYMETHYLGLUTARATE COA-TRANSFERASE"/>
    <property type="match status" value="1"/>
</dbReference>
<dbReference type="Pfam" id="PF02515">
    <property type="entry name" value="CoA_transf_3"/>
    <property type="match status" value="1"/>
</dbReference>
<comment type="caution">
    <text evidence="2">The sequence shown here is derived from an EMBL/GenBank/DDBJ whole genome shotgun (WGS) entry which is preliminary data.</text>
</comment>
<dbReference type="InterPro" id="IPR003673">
    <property type="entry name" value="CoA-Trfase_fam_III"/>
</dbReference>
<dbReference type="RefSeq" id="WP_273134809.1">
    <property type="nucleotide sequence ID" value="NZ_VMRX01000046.1"/>
</dbReference>
<sequence length="415" mass="45131">MTDWKRNGGGPLAGVTVLDLSQMLAGPYCSMMLSDMGAEVIKVEPLGGDQTRHQGPYFDDDEAHHYGGYFHSVNRNKASVTLDLKHPDGRDVLLRLVESSDVLLENFRVGVMDRLNLGYETLRAVNPKLVYACIRGFGDPRTGDSPYAHWPAYDVVSQAMGGLMGITGPDADSPIKVGPGVGDIFPASQTAFGIAAALLHAERTGQGQFLDVAMYDSILALCERIVYQYSYTGEVPRPQGTTHPLLCPFDNFPTSDGWVTIAAPRENLWQELCRIIGQPELGTDPRFENNRARVQNAGEVRRILAEWCSQRTKKQVMDELGGYVPAGPINTAEDIFNDPHIAARDMFLHLEHPGSKRQGTFAAPPIKLKGTPASAARRAPLLGEHTAGVLRSLGYSEAELASLAGKRAIGTFSKG</sequence>
<evidence type="ECO:0000313" key="2">
    <source>
        <dbReference type="EMBL" id="TVT31101.1"/>
    </source>
</evidence>
<evidence type="ECO:0000313" key="3">
    <source>
        <dbReference type="Proteomes" id="UP000319142"/>
    </source>
</evidence>
<dbReference type="Gene3D" id="3.40.50.10540">
    <property type="entry name" value="Crotonobetainyl-coa:carnitine coa-transferase, domain 1"/>
    <property type="match status" value="1"/>
</dbReference>
<protein>
    <submittedName>
        <fullName evidence="2">CoA transferase</fullName>
    </submittedName>
</protein>
<accession>A0A558B3L0</accession>
<dbReference type="InterPro" id="IPR044855">
    <property type="entry name" value="CoA-Trfase_III_dom3_sf"/>
</dbReference>
<dbReference type="PANTHER" id="PTHR48207:SF3">
    <property type="entry name" value="SUCCINATE--HYDROXYMETHYLGLUTARATE COA-TRANSFERASE"/>
    <property type="match status" value="1"/>
</dbReference>
<dbReference type="Gene3D" id="3.30.1540.10">
    <property type="entry name" value="formyl-coa transferase, domain 3"/>
    <property type="match status" value="1"/>
</dbReference>
<dbReference type="Proteomes" id="UP000319142">
    <property type="component" value="Unassembled WGS sequence"/>
</dbReference>
<proteinExistence type="predicted"/>
<gene>
    <name evidence="2" type="ORF">FHK81_15615</name>
</gene>
<dbReference type="GO" id="GO:0008410">
    <property type="term" value="F:CoA-transferase activity"/>
    <property type="evidence" value="ECO:0007669"/>
    <property type="project" value="TreeGrafter"/>
</dbReference>
<dbReference type="InterPro" id="IPR050483">
    <property type="entry name" value="CoA-transferase_III_domain"/>
</dbReference>
<dbReference type="SUPFAM" id="SSF89796">
    <property type="entry name" value="CoA-transferase family III (CaiB/BaiF)"/>
    <property type="match status" value="1"/>
</dbReference>
<keyword evidence="1 2" id="KW-0808">Transferase</keyword>